<dbReference type="Proteomes" id="UP000602510">
    <property type="component" value="Unassembled WGS sequence"/>
</dbReference>
<feature type="signal peptide" evidence="1">
    <location>
        <begin position="1"/>
        <end position="21"/>
    </location>
</feature>
<feature type="chain" id="PRO_5036239743" description="Secreted RxLR effector peptide protein" evidence="1">
    <location>
        <begin position="22"/>
        <end position="103"/>
    </location>
</feature>
<accession>A0A833T6H5</accession>
<sequence>MRYSFLFAFVVALTFATIADAGFTDRVFKGRQELKEDDHFEPSAQWTKKWTAEMNRWVDKGKDPMDVTKYFNKQNTREAREKLNLFTAAWLEKNPSVTTGGMN</sequence>
<evidence type="ECO:0000313" key="2">
    <source>
        <dbReference type="EMBL" id="KAF4044303.1"/>
    </source>
</evidence>
<evidence type="ECO:0000313" key="4">
    <source>
        <dbReference type="Proteomes" id="UP000602510"/>
    </source>
</evidence>
<comment type="caution">
    <text evidence="2">The sequence shown here is derived from an EMBL/GenBank/DDBJ whole genome shotgun (WGS) entry which is preliminary data.</text>
</comment>
<evidence type="ECO:0000313" key="3">
    <source>
        <dbReference type="EMBL" id="KAF4127716.1"/>
    </source>
</evidence>
<evidence type="ECO:0008006" key="5">
    <source>
        <dbReference type="Google" id="ProtNLM"/>
    </source>
</evidence>
<proteinExistence type="predicted"/>
<gene>
    <name evidence="2" type="ORF">GN244_ATG03392</name>
    <name evidence="3" type="ORF">GN958_ATG23082</name>
</gene>
<evidence type="ECO:0000256" key="1">
    <source>
        <dbReference type="SAM" id="SignalP"/>
    </source>
</evidence>
<dbReference type="EMBL" id="JAACNO010003224">
    <property type="protein sequence ID" value="KAF4127716.1"/>
    <property type="molecule type" value="Genomic_DNA"/>
</dbReference>
<organism evidence="2 4">
    <name type="scientific">Phytophthora infestans</name>
    <name type="common">Potato late blight agent</name>
    <name type="synonym">Botrytis infestans</name>
    <dbReference type="NCBI Taxonomy" id="4787"/>
    <lineage>
        <taxon>Eukaryota</taxon>
        <taxon>Sar</taxon>
        <taxon>Stramenopiles</taxon>
        <taxon>Oomycota</taxon>
        <taxon>Peronosporomycetes</taxon>
        <taxon>Peronosporales</taxon>
        <taxon>Peronosporaceae</taxon>
        <taxon>Phytophthora</taxon>
    </lineage>
</organism>
<dbReference type="Proteomes" id="UP000704712">
    <property type="component" value="Unassembled WGS sequence"/>
</dbReference>
<reference evidence="2" key="1">
    <citation type="submission" date="2020-04" db="EMBL/GenBank/DDBJ databases">
        <title>Hybrid Assembly of Korean Phytophthora infestans isolates.</title>
        <authorList>
            <person name="Prokchorchik M."/>
            <person name="Lee Y."/>
            <person name="Seo J."/>
            <person name="Cho J.-H."/>
            <person name="Park Y.-E."/>
            <person name="Jang D.-C."/>
            <person name="Im J.-S."/>
            <person name="Choi J.-G."/>
            <person name="Park H.-J."/>
            <person name="Lee G.-B."/>
            <person name="Lee Y.-G."/>
            <person name="Hong S.-Y."/>
            <person name="Cho K."/>
            <person name="Sohn K.H."/>
        </authorList>
    </citation>
    <scope>NUCLEOTIDE SEQUENCE</scope>
    <source>
        <strain evidence="2">KR_1_A1</strain>
        <strain evidence="3">KR_2_A2</strain>
    </source>
</reference>
<keyword evidence="4" id="KW-1185">Reference proteome</keyword>
<protein>
    <recommendedName>
        <fullName evidence="5">Secreted RxLR effector peptide protein</fullName>
    </recommendedName>
</protein>
<keyword evidence="1" id="KW-0732">Signal</keyword>
<dbReference type="EMBL" id="WSZM01000073">
    <property type="protein sequence ID" value="KAF4044303.1"/>
    <property type="molecule type" value="Genomic_DNA"/>
</dbReference>
<name>A0A833T6H5_PHYIN</name>
<dbReference type="AlphaFoldDB" id="A0A833T6H5"/>